<dbReference type="InterPro" id="IPR004182">
    <property type="entry name" value="GRAM"/>
</dbReference>
<feature type="compositionally biased region" description="Polar residues" evidence="16">
    <location>
        <begin position="649"/>
        <end position="670"/>
    </location>
</feature>
<dbReference type="GO" id="GO:0005975">
    <property type="term" value="P:carbohydrate metabolic process"/>
    <property type="evidence" value="ECO:0007669"/>
    <property type="project" value="InterPro"/>
</dbReference>
<dbReference type="GO" id="GO:0016125">
    <property type="term" value="P:sterol metabolic process"/>
    <property type="evidence" value="ECO:0007669"/>
    <property type="project" value="TreeGrafter"/>
</dbReference>
<dbReference type="Proteomes" id="UP000016922">
    <property type="component" value="Unassembled WGS sequence"/>
</dbReference>
<name>S3CQ86_GLAL2</name>
<evidence type="ECO:0000313" key="18">
    <source>
        <dbReference type="EMBL" id="EPE27855.1"/>
    </source>
</evidence>
<reference evidence="18 19" key="1">
    <citation type="journal article" date="2013" name="BMC Genomics">
        <title>Genomics-driven discovery of the pneumocandin biosynthetic gene cluster in the fungus Glarea lozoyensis.</title>
        <authorList>
            <person name="Chen L."/>
            <person name="Yue Q."/>
            <person name="Zhang X."/>
            <person name="Xiang M."/>
            <person name="Wang C."/>
            <person name="Li S."/>
            <person name="Che Y."/>
            <person name="Ortiz-Lopez F.J."/>
            <person name="Bills G.F."/>
            <person name="Liu X."/>
            <person name="An Z."/>
        </authorList>
    </citation>
    <scope>NUCLEOTIDE SEQUENCE [LARGE SCALE GENOMIC DNA]</scope>
    <source>
        <strain evidence="19">ATCC 20868 / MF5171</strain>
    </source>
</reference>
<keyword evidence="7" id="KW-0963">Cytoplasm</keyword>
<evidence type="ECO:0000256" key="1">
    <source>
        <dbReference type="ARBA" id="ARBA00004496"/>
    </source>
</evidence>
<evidence type="ECO:0000256" key="7">
    <source>
        <dbReference type="ARBA" id="ARBA00022490"/>
    </source>
</evidence>
<evidence type="ECO:0000256" key="14">
    <source>
        <dbReference type="ARBA" id="ARBA00047886"/>
    </source>
</evidence>
<dbReference type="Pfam" id="PF03033">
    <property type="entry name" value="Glyco_transf_28"/>
    <property type="match status" value="1"/>
</dbReference>
<dbReference type="Pfam" id="PF06722">
    <property type="entry name" value="EryCIII-like_C"/>
    <property type="match status" value="1"/>
</dbReference>
<protein>
    <recommendedName>
        <fullName evidence="5">Sterol 3-beta-glucosyltransferase</fullName>
        <ecNumber evidence="4">2.4.1.173</ecNumber>
    </recommendedName>
    <alternativeName>
        <fullName evidence="13">Autophagy-related protein 26</fullName>
    </alternativeName>
</protein>
<dbReference type="OrthoDB" id="10261837at2759"/>
<feature type="compositionally biased region" description="Basic residues" evidence="16">
    <location>
        <begin position="10"/>
        <end position="21"/>
    </location>
</feature>
<comment type="catalytic activity">
    <reaction evidence="14">
        <text>ergosterol + UDP-alpha-D-glucose = ergosteryl 3-beta-D-glucoside + UDP + H(+)</text>
        <dbReference type="Rhea" id="RHEA:61836"/>
        <dbReference type="ChEBI" id="CHEBI:15378"/>
        <dbReference type="ChEBI" id="CHEBI:16933"/>
        <dbReference type="ChEBI" id="CHEBI:52973"/>
        <dbReference type="ChEBI" id="CHEBI:58223"/>
        <dbReference type="ChEBI" id="CHEBI:58885"/>
    </reaction>
    <physiologicalReaction direction="left-to-right" evidence="14">
        <dbReference type="Rhea" id="RHEA:61837"/>
    </physiologicalReaction>
</comment>
<feature type="compositionally biased region" description="Low complexity" evidence="16">
    <location>
        <begin position="584"/>
        <end position="593"/>
    </location>
</feature>
<feature type="region of interest" description="Disordered" evidence="16">
    <location>
        <begin position="534"/>
        <end position="593"/>
    </location>
</feature>
<keyword evidence="19" id="KW-1185">Reference proteome</keyword>
<dbReference type="EMBL" id="KE145369">
    <property type="protein sequence ID" value="EPE27855.1"/>
    <property type="molecule type" value="Genomic_DNA"/>
</dbReference>
<dbReference type="PANTHER" id="PTHR48050:SF25">
    <property type="entry name" value="STEROL 3-BETA-GLUCOSYLTRANSFERASE"/>
    <property type="match status" value="1"/>
</dbReference>
<keyword evidence="12" id="KW-0472">Membrane</keyword>
<dbReference type="InterPro" id="IPR010610">
    <property type="entry name" value="EryCIII-like_C"/>
</dbReference>
<dbReference type="InterPro" id="IPR011993">
    <property type="entry name" value="PH-like_dom_sf"/>
</dbReference>
<dbReference type="OMA" id="WRNKTLG"/>
<keyword evidence="6" id="KW-0813">Transport</keyword>
<evidence type="ECO:0000256" key="10">
    <source>
        <dbReference type="ARBA" id="ARBA00022927"/>
    </source>
</evidence>
<feature type="compositionally biased region" description="Basic and acidic residues" evidence="16">
    <location>
        <begin position="99"/>
        <end position="111"/>
    </location>
</feature>
<feature type="compositionally biased region" description="Polar residues" evidence="16">
    <location>
        <begin position="456"/>
        <end position="466"/>
    </location>
</feature>
<feature type="compositionally biased region" description="Low complexity" evidence="16">
    <location>
        <begin position="139"/>
        <end position="152"/>
    </location>
</feature>
<dbReference type="PROSITE" id="PS50003">
    <property type="entry name" value="PH_DOMAIN"/>
    <property type="match status" value="1"/>
</dbReference>
<evidence type="ECO:0000256" key="4">
    <source>
        <dbReference type="ARBA" id="ARBA00012650"/>
    </source>
</evidence>
<dbReference type="FunFam" id="3.40.50.2000:FF:000009">
    <property type="entry name" value="Sterol 3-beta-glucosyltransferase UGT80A2"/>
    <property type="match status" value="1"/>
</dbReference>
<dbReference type="SMART" id="SM00233">
    <property type="entry name" value="PH"/>
    <property type="match status" value="1"/>
</dbReference>
<feature type="compositionally biased region" description="Polar residues" evidence="16">
    <location>
        <begin position="630"/>
        <end position="639"/>
    </location>
</feature>
<keyword evidence="9 18" id="KW-0808">Transferase</keyword>
<dbReference type="FunFam" id="3.40.50.2000:FF:000029">
    <property type="entry name" value="Sterol 3-beta-glucosyltransferase"/>
    <property type="match status" value="1"/>
</dbReference>
<dbReference type="KEGG" id="glz:GLAREA_04646"/>
<dbReference type="STRING" id="1116229.S3CQ86"/>
<evidence type="ECO:0000256" key="2">
    <source>
        <dbReference type="ARBA" id="ARBA00004623"/>
    </source>
</evidence>
<dbReference type="Gene3D" id="3.40.50.2000">
    <property type="entry name" value="Glycogen Phosphorylase B"/>
    <property type="match status" value="2"/>
</dbReference>
<dbReference type="CDD" id="cd13215">
    <property type="entry name" value="PH-GRAM1_AGT26"/>
    <property type="match status" value="1"/>
</dbReference>
<feature type="region of interest" description="Disordered" evidence="16">
    <location>
        <begin position="1"/>
        <end position="45"/>
    </location>
</feature>
<dbReference type="GO" id="GO:0006914">
    <property type="term" value="P:autophagy"/>
    <property type="evidence" value="ECO:0007669"/>
    <property type="project" value="UniProtKB-KW"/>
</dbReference>
<comment type="similarity">
    <text evidence="3">Belongs to the glycosyltransferase 28 family.</text>
</comment>
<evidence type="ECO:0000256" key="8">
    <source>
        <dbReference type="ARBA" id="ARBA00022676"/>
    </source>
</evidence>
<comment type="subcellular location">
    <subcellularLocation>
        <location evidence="1">Cytoplasm</location>
    </subcellularLocation>
    <subcellularLocation>
        <location evidence="2">Preautophagosomal structure membrane</location>
        <topology evidence="2">Peripheral membrane protein</topology>
    </subcellularLocation>
</comment>
<dbReference type="eggNOG" id="KOG1192">
    <property type="taxonomic scope" value="Eukaryota"/>
</dbReference>
<organism evidence="18 19">
    <name type="scientific">Glarea lozoyensis (strain ATCC 20868 / MF5171)</name>
    <dbReference type="NCBI Taxonomy" id="1116229"/>
    <lineage>
        <taxon>Eukaryota</taxon>
        <taxon>Fungi</taxon>
        <taxon>Dikarya</taxon>
        <taxon>Ascomycota</taxon>
        <taxon>Pezizomycotina</taxon>
        <taxon>Leotiomycetes</taxon>
        <taxon>Helotiales</taxon>
        <taxon>Helotiaceae</taxon>
        <taxon>Glarea</taxon>
    </lineage>
</organism>
<evidence type="ECO:0000313" key="19">
    <source>
        <dbReference type="Proteomes" id="UP000016922"/>
    </source>
</evidence>
<evidence type="ECO:0000256" key="5">
    <source>
        <dbReference type="ARBA" id="ARBA00017894"/>
    </source>
</evidence>
<dbReference type="FunFam" id="2.30.29.30:FF:000560">
    <property type="entry name" value="Sterol 3-beta-glucosyltransferase"/>
    <property type="match status" value="1"/>
</dbReference>
<dbReference type="InterPro" id="IPR002213">
    <property type="entry name" value="UDP_glucos_trans"/>
</dbReference>
<feature type="region of interest" description="Disordered" evidence="16">
    <location>
        <begin position="72"/>
        <end position="159"/>
    </location>
</feature>
<evidence type="ECO:0000256" key="16">
    <source>
        <dbReference type="SAM" id="MobiDB-lite"/>
    </source>
</evidence>
<feature type="region of interest" description="Disordered" evidence="16">
    <location>
        <begin position="185"/>
        <end position="207"/>
    </location>
</feature>
<dbReference type="InterPro" id="IPR001849">
    <property type="entry name" value="PH_domain"/>
</dbReference>
<feature type="region of interest" description="Disordered" evidence="16">
    <location>
        <begin position="872"/>
        <end position="913"/>
    </location>
</feature>
<evidence type="ECO:0000256" key="12">
    <source>
        <dbReference type="ARBA" id="ARBA00023136"/>
    </source>
</evidence>
<dbReference type="GO" id="GO:0015031">
    <property type="term" value="P:protein transport"/>
    <property type="evidence" value="ECO:0007669"/>
    <property type="project" value="UniProtKB-KW"/>
</dbReference>
<dbReference type="EC" id="2.4.1.173" evidence="4"/>
<dbReference type="GeneID" id="19463701"/>
<evidence type="ECO:0000256" key="11">
    <source>
        <dbReference type="ARBA" id="ARBA00023006"/>
    </source>
</evidence>
<proteinExistence type="inferred from homology"/>
<keyword evidence="10" id="KW-0653">Protein transport</keyword>
<dbReference type="InterPro" id="IPR048065">
    <property type="entry name" value="ATG26_PH_GRAM2"/>
</dbReference>
<dbReference type="FunFam" id="2.30.29.30:FF:000303">
    <property type="entry name" value="Sterol 3-beta-glucosyltransferase"/>
    <property type="match status" value="1"/>
</dbReference>
<sequence length="1432" mass="160163">MASEGDNKKRVTRKLTKKRKEGHQVTMEIPERFRDGDDAEEDHTTLAGGNAYMNQSVFGMIAAAGSQVDFNARFDTQSSDEEEDSTEQPSQESTGSNLHVEKTRQDKTAKPDKHRRKFSENRLLRSLPRLGTKSKSKIKSSSPHSPSSPAHESPSDLVTPSIQLPRTASRDAPVMSRMLNAKAELSMRPSFDMPRSDTEGEDNGQVRSSSLAKRLMEIFNFDKPEDVIEEYPCWLLKSVLLQGYMYITTKHICFYAYLPKKSNEVVKSGYLSKSGKRNPKYNRYWFRLKGDVLSYYSDPSELYFPAGNIDLRYGITANVADKSSGKDAAHFTVVTHQRVFNFKADSIPSAKEWVKSLQKIIFRSHNDGDSVKISLPIENIMDIEDSQIVDFADTCKIRVIDNDETFAIDEYFFSFFSFGKEALNVLRILVEDTTAKQIPEDLLSPALPKDERASPRGSTSRRSSANLLREGRPSMTLAIPPETPVLEESVRATLSPIGVVQSPRASVDISRASSDAYRRSMDLTKFGRRSVDLSRMTMDSGGRRSMSASRRSFSRNRLPSEKQGSSDSYVHSLEEHGSSAAIPSASDDTQASASQILRGSDVFLSPTIQRSSSASQRRDVDSQRKVPLTHSPTRSNTMNRRPRPEHALTTGSLIGPSSQQSDQNASGPSLQNLVKAGAYPLQRAAGFAGYLNRHSKRMSTLLATESMGYVEKVSGMWKGGKKHYDEPEGLIADGEPHVEGNDEQAAISGDRFRDHFALPETEKLQAAYFGYLHRVLPLYGKIYISDRSFCFRSLLPGTRTKLILPLKDIENVDKEKGFRFGYSGLVVVIRGHEEIFFEFSQPDIRDDCAITLLQNLEGMKFLQESGLLSMEEKESAQNASAEHKALQKARLEENPSHELKLPQSAEESKSEAPPIMFDDPRASILNFKPTESLRITCLTIGSRGDVQPYIALCKGLMAEGHKPKIATHIEFKDWVESHGIAFEPVAGDPAELMRICVEYGMFTYSFLREASSKFRGWIDGLLSTSWKACQGSDVLIESPSAMAGIHIAEALEIPYFRAFTMPWTRTRAYPHAFAVPEYKLGGSYNYMTYVMFDNVFWKSIAGQVNRWRKNELGLQSTSLEKMQPNKVPFLYNFSPSVVPPPLDFSDWIRVTGYWFLDEGGQDFQPDKDLMDFIAKARSDGKKLVYIGFGSIVVQDSAALTRTVVDSVVKADVRCILSKGWSDRLEKKDANKIEVKLPVEIYPIKQVPHDWLFSQIDAAVHHGGAGTTGASLRAGIPTIIRPFFGDQYFFGSRVEDMGVGIAVKKINVSVFARALWEATNSERMIIKARVLGETIRSENGVNTAIQSIYRDMEYAKSLIKSRKGKPSDDNIEDSEESWTFIGDENDPELVKRIHNWDSVAQLGTLNRKNEGLAGSDESGSKTDTEIMMESTST</sequence>
<feature type="region of interest" description="Disordered" evidence="16">
    <location>
        <begin position="1406"/>
        <end position="1432"/>
    </location>
</feature>
<dbReference type="HOGENOM" id="CLU_000537_6_0_1"/>
<dbReference type="Pfam" id="PF02893">
    <property type="entry name" value="GRAM"/>
    <property type="match status" value="1"/>
</dbReference>
<dbReference type="Pfam" id="PF00169">
    <property type="entry name" value="PH"/>
    <property type="match status" value="1"/>
</dbReference>
<feature type="compositionally biased region" description="Basic and acidic residues" evidence="16">
    <location>
        <begin position="872"/>
        <end position="910"/>
    </location>
</feature>
<dbReference type="SUPFAM" id="SSF50729">
    <property type="entry name" value="PH domain-like"/>
    <property type="match status" value="1"/>
</dbReference>
<evidence type="ECO:0000256" key="6">
    <source>
        <dbReference type="ARBA" id="ARBA00022448"/>
    </source>
</evidence>
<gene>
    <name evidence="18" type="ORF">GLAREA_04646</name>
</gene>
<dbReference type="InterPro" id="IPR050426">
    <property type="entry name" value="Glycosyltransferase_28"/>
</dbReference>
<evidence type="ECO:0000256" key="9">
    <source>
        <dbReference type="ARBA" id="ARBA00022679"/>
    </source>
</evidence>
<dbReference type="InterPro" id="IPR048066">
    <property type="entry name" value="ATG26_PH_GRAM1"/>
</dbReference>
<feature type="compositionally biased region" description="Low complexity" evidence="16">
    <location>
        <begin position="543"/>
        <end position="557"/>
    </location>
</feature>
<evidence type="ECO:0000256" key="15">
    <source>
        <dbReference type="ARBA" id="ARBA00049453"/>
    </source>
</evidence>
<dbReference type="CDD" id="cd03784">
    <property type="entry name" value="GT1_Gtf-like"/>
    <property type="match status" value="1"/>
</dbReference>
<evidence type="ECO:0000256" key="13">
    <source>
        <dbReference type="ARBA" id="ARBA00029843"/>
    </source>
</evidence>
<dbReference type="GO" id="GO:0016906">
    <property type="term" value="F:sterol 3-beta-glucosyltransferase activity"/>
    <property type="evidence" value="ECO:0007669"/>
    <property type="project" value="UniProtKB-EC"/>
</dbReference>
<dbReference type="PANTHER" id="PTHR48050">
    <property type="entry name" value="STEROL 3-BETA-GLUCOSYLTRANSFERASE"/>
    <property type="match status" value="1"/>
</dbReference>
<dbReference type="RefSeq" id="XP_008085214.1">
    <property type="nucleotide sequence ID" value="XM_008087023.1"/>
</dbReference>
<keyword evidence="11" id="KW-0072">Autophagy</keyword>
<feature type="domain" description="PH" evidence="17">
    <location>
        <begin position="264"/>
        <end position="362"/>
    </location>
</feature>
<dbReference type="InterPro" id="IPR004276">
    <property type="entry name" value="GlycoTrans_28_N"/>
</dbReference>
<evidence type="ECO:0000256" key="3">
    <source>
        <dbReference type="ARBA" id="ARBA00006962"/>
    </source>
</evidence>
<dbReference type="SUPFAM" id="SSF53756">
    <property type="entry name" value="UDP-Glycosyltransferase/glycogen phosphorylase"/>
    <property type="match status" value="1"/>
</dbReference>
<keyword evidence="8" id="KW-0328">Glycosyltransferase</keyword>
<evidence type="ECO:0000259" key="17">
    <source>
        <dbReference type="PROSITE" id="PS50003"/>
    </source>
</evidence>
<dbReference type="CDD" id="cd13216">
    <property type="entry name" value="PH-GRAM2_AGT26"/>
    <property type="match status" value="1"/>
</dbReference>
<dbReference type="SMART" id="SM00568">
    <property type="entry name" value="GRAM"/>
    <property type="match status" value="2"/>
</dbReference>
<dbReference type="GO" id="GO:0034045">
    <property type="term" value="C:phagophore assembly site membrane"/>
    <property type="evidence" value="ECO:0007669"/>
    <property type="project" value="UniProtKB-SubCell"/>
</dbReference>
<dbReference type="Gene3D" id="2.30.29.30">
    <property type="entry name" value="Pleckstrin-homology domain (PH domain)/Phosphotyrosine-binding domain (PTB)"/>
    <property type="match status" value="3"/>
</dbReference>
<accession>S3CQ86</accession>
<feature type="region of interest" description="Disordered" evidence="16">
    <location>
        <begin position="607"/>
        <end position="670"/>
    </location>
</feature>
<feature type="region of interest" description="Disordered" evidence="16">
    <location>
        <begin position="441"/>
        <end position="479"/>
    </location>
</feature>
<comment type="catalytic activity">
    <reaction evidence="15">
        <text>a sterol + UDP-alpha-D-glucose = a sterol 3-beta-D-glucoside + UDP + H(+)</text>
        <dbReference type="Rhea" id="RHEA:22724"/>
        <dbReference type="ChEBI" id="CHEBI:15378"/>
        <dbReference type="ChEBI" id="CHEBI:15889"/>
        <dbReference type="ChEBI" id="CHEBI:37424"/>
        <dbReference type="ChEBI" id="CHEBI:58223"/>
        <dbReference type="ChEBI" id="CHEBI:58885"/>
        <dbReference type="EC" id="2.4.1.173"/>
    </reaction>
    <physiologicalReaction direction="left-to-right" evidence="15">
        <dbReference type="Rhea" id="RHEA:22725"/>
    </physiologicalReaction>
</comment>